<evidence type="ECO:0000256" key="2">
    <source>
        <dbReference type="ARBA" id="ARBA00022692"/>
    </source>
</evidence>
<organism evidence="6 7">
    <name type="scientific">Serendipita indica (strain DSM 11827)</name>
    <name type="common">Root endophyte fungus</name>
    <name type="synonym">Piriformospora indica</name>
    <dbReference type="NCBI Taxonomy" id="1109443"/>
    <lineage>
        <taxon>Eukaryota</taxon>
        <taxon>Fungi</taxon>
        <taxon>Dikarya</taxon>
        <taxon>Basidiomycota</taxon>
        <taxon>Agaricomycotina</taxon>
        <taxon>Agaricomycetes</taxon>
        <taxon>Sebacinales</taxon>
        <taxon>Serendipitaceae</taxon>
        <taxon>Serendipita</taxon>
    </lineage>
</organism>
<evidence type="ECO:0000256" key="5">
    <source>
        <dbReference type="SAM" id="Phobius"/>
    </source>
</evidence>
<dbReference type="OrthoDB" id="3358017at2759"/>
<name>G4TVX0_SERID</name>
<evidence type="ECO:0000313" key="7">
    <source>
        <dbReference type="Proteomes" id="UP000007148"/>
    </source>
</evidence>
<comment type="subcellular location">
    <subcellularLocation>
        <location evidence="1">Membrane</location>
        <topology evidence="1">Multi-pass membrane protein</topology>
    </subcellularLocation>
</comment>
<keyword evidence="3 5" id="KW-1133">Transmembrane helix</keyword>
<protein>
    <recommendedName>
        <fullName evidence="8">RTA1 domain protein</fullName>
    </recommendedName>
</protein>
<dbReference type="OMA" id="FLHEYQY"/>
<dbReference type="PANTHER" id="PTHR31465">
    <property type="entry name" value="PROTEIN RTA1-RELATED"/>
    <property type="match status" value="1"/>
</dbReference>
<dbReference type="GO" id="GO:0016020">
    <property type="term" value="C:membrane"/>
    <property type="evidence" value="ECO:0007669"/>
    <property type="project" value="UniProtKB-SubCell"/>
</dbReference>
<proteinExistence type="predicted"/>
<feature type="transmembrane region" description="Helical" evidence="5">
    <location>
        <begin position="179"/>
        <end position="199"/>
    </location>
</feature>
<keyword evidence="7" id="KW-1185">Reference proteome</keyword>
<dbReference type="InParanoid" id="G4TVX0"/>
<dbReference type="AlphaFoldDB" id="G4TVX0"/>
<dbReference type="Pfam" id="PF04479">
    <property type="entry name" value="RTA1"/>
    <property type="match status" value="1"/>
</dbReference>
<evidence type="ECO:0000256" key="4">
    <source>
        <dbReference type="ARBA" id="ARBA00023136"/>
    </source>
</evidence>
<dbReference type="InterPro" id="IPR007568">
    <property type="entry name" value="RTA1"/>
</dbReference>
<evidence type="ECO:0000313" key="6">
    <source>
        <dbReference type="EMBL" id="CCA75463.1"/>
    </source>
</evidence>
<dbReference type="EMBL" id="CAFZ01000454">
    <property type="protein sequence ID" value="CCA75463.1"/>
    <property type="molecule type" value="Genomic_DNA"/>
</dbReference>
<evidence type="ECO:0000256" key="3">
    <source>
        <dbReference type="ARBA" id="ARBA00022989"/>
    </source>
</evidence>
<comment type="caution">
    <text evidence="6">The sequence shown here is derived from an EMBL/GenBank/DDBJ whole genome shotgun (WGS) entry which is preliminary data.</text>
</comment>
<dbReference type="PANTHER" id="PTHR31465:SF13">
    <property type="entry name" value="RTA1 DOMAIN PROTEIN-RELATED"/>
    <property type="match status" value="1"/>
</dbReference>
<accession>G4TVX0</accession>
<feature type="transmembrane region" description="Helical" evidence="5">
    <location>
        <begin position="211"/>
        <end position="234"/>
    </location>
</feature>
<dbReference type="eggNOG" id="ENOG502RDNH">
    <property type="taxonomic scope" value="Eukaryota"/>
</dbReference>
<reference evidence="6 7" key="1">
    <citation type="journal article" date="2011" name="PLoS Pathog.">
        <title>Endophytic Life Strategies Decoded by Genome and Transcriptome Analyses of the Mutualistic Root Symbiont Piriformospora indica.</title>
        <authorList>
            <person name="Zuccaro A."/>
            <person name="Lahrmann U."/>
            <person name="Guldener U."/>
            <person name="Langen G."/>
            <person name="Pfiffi S."/>
            <person name="Biedenkopf D."/>
            <person name="Wong P."/>
            <person name="Samans B."/>
            <person name="Grimm C."/>
            <person name="Basiewicz M."/>
            <person name="Murat C."/>
            <person name="Martin F."/>
            <person name="Kogel K.H."/>
        </authorList>
    </citation>
    <scope>NUCLEOTIDE SEQUENCE [LARGE SCALE GENOMIC DNA]</scope>
    <source>
        <strain evidence="6 7">DSM 11827</strain>
    </source>
</reference>
<dbReference type="STRING" id="1109443.G4TVX0"/>
<keyword evidence="2 5" id="KW-0812">Transmembrane</keyword>
<sequence>MTPCDPDSPFWCYKVNKPAAYWFLVAYLLNTIGHVYQARRYRAKYAIPLIIGSTCTTIGFAFKIWSSYYPKVLGAWIAAVILLFVAPPIYSAADYFIFAKTLQVFLFMEHYIPSQAPMHPRRVVTTFVAADSLCETLMGLGVGQVVHHEDPRRVRIGSGIIKVLSTSAPPSCDTHKYEAGLVLQIVLFLLFVVVAVRFHSNTHKAKLAGRWTTVLYVLYTSAFVISVRCLYRVVEYWMGTTSPLYRLEVYFQIFEASLMLINVLVLNIWHPGRYLPKSNKVFLNENGQEESTERGGWEDNRPFIHTLVDPFNIRGLLRERREKKKAEFHQLTERTQISE</sequence>
<keyword evidence="4 5" id="KW-0472">Membrane</keyword>
<evidence type="ECO:0008006" key="8">
    <source>
        <dbReference type="Google" id="ProtNLM"/>
    </source>
</evidence>
<gene>
    <name evidence="6" type="ORF">PIIN_09446</name>
</gene>
<feature type="transmembrane region" description="Helical" evidence="5">
    <location>
        <begin position="20"/>
        <end position="38"/>
    </location>
</feature>
<feature type="transmembrane region" description="Helical" evidence="5">
    <location>
        <begin position="45"/>
        <end position="62"/>
    </location>
</feature>
<evidence type="ECO:0000256" key="1">
    <source>
        <dbReference type="ARBA" id="ARBA00004141"/>
    </source>
</evidence>
<dbReference type="Proteomes" id="UP000007148">
    <property type="component" value="Unassembled WGS sequence"/>
</dbReference>
<dbReference type="HOGENOM" id="CLU_033465_0_1_1"/>
<feature type="transmembrane region" description="Helical" evidence="5">
    <location>
        <begin position="249"/>
        <end position="269"/>
    </location>
</feature>